<reference evidence="1 2" key="1">
    <citation type="submission" date="2017-02" db="EMBL/GenBank/DDBJ databases">
        <authorList>
            <person name="Peterson S.W."/>
        </authorList>
    </citation>
    <scope>NUCLEOTIDE SEQUENCE [LARGE SCALE GENOMIC DNA]</scope>
    <source>
        <strain evidence="1 2">DSM 22899</strain>
    </source>
</reference>
<name>A0A1T5DGN5_9SPHI</name>
<dbReference type="InterPro" id="IPR008928">
    <property type="entry name" value="6-hairpin_glycosidase_sf"/>
</dbReference>
<protein>
    <recommendedName>
        <fullName evidence="3">Agl cluster protein AglQ</fullName>
    </recommendedName>
</protein>
<dbReference type="Proteomes" id="UP000190541">
    <property type="component" value="Unassembled WGS sequence"/>
</dbReference>
<dbReference type="SUPFAM" id="SSF48208">
    <property type="entry name" value="Six-hairpin glycosidases"/>
    <property type="match status" value="1"/>
</dbReference>
<dbReference type="OrthoDB" id="7061936at2"/>
<evidence type="ECO:0008006" key="3">
    <source>
        <dbReference type="Google" id="ProtNLM"/>
    </source>
</evidence>
<dbReference type="Gene3D" id="1.50.10.10">
    <property type="match status" value="1"/>
</dbReference>
<keyword evidence="2" id="KW-1185">Reference proteome</keyword>
<evidence type="ECO:0000313" key="1">
    <source>
        <dbReference type="EMBL" id="SKB70633.1"/>
    </source>
</evidence>
<sequence>MTRQTLKETIYTSAQRALVQIRKDGSLPPGHNGPYFDNETPVRNTGHWLMVFLKAYEHSGESRFKEAAAQCLNFLLSEKSRPHNATFWHRMNPKKDFTNGLIGQAWTIEALVYAYTVFKDERILEVAKEVFNLHPYDNELKGWKTVNIDGAVSRFDYTFNHQLWFCAAGALLLKEGSDKASESVMDFIKNIPNAVKLYNSGVIRHIPPFFLKKGLIMKLRAFVSEMRRNIKEYSYIYQKSIGYHGFNLYAIALIDNTLKDSNLLRTNSIKKAIRATEKNTFRKLTLSSKYAYPYNPIGFELAYTYYVLGDIEKTDYWLTQQYQQTFDTNSGMFDGGKTFDKLTAAARIYEAIRLV</sequence>
<dbReference type="STRING" id="623280.SAMN05660226_02792"/>
<proteinExistence type="predicted"/>
<organism evidence="1 2">
    <name type="scientific">Parapedobacter luteus</name>
    <dbReference type="NCBI Taxonomy" id="623280"/>
    <lineage>
        <taxon>Bacteria</taxon>
        <taxon>Pseudomonadati</taxon>
        <taxon>Bacteroidota</taxon>
        <taxon>Sphingobacteriia</taxon>
        <taxon>Sphingobacteriales</taxon>
        <taxon>Sphingobacteriaceae</taxon>
        <taxon>Parapedobacter</taxon>
    </lineage>
</organism>
<gene>
    <name evidence="1" type="ORF">SAMN05660226_02792</name>
</gene>
<accession>A0A1T5DGN5</accession>
<dbReference type="AlphaFoldDB" id="A0A1T5DGN5"/>
<dbReference type="GO" id="GO:0005975">
    <property type="term" value="P:carbohydrate metabolic process"/>
    <property type="evidence" value="ECO:0007669"/>
    <property type="project" value="InterPro"/>
</dbReference>
<evidence type="ECO:0000313" key="2">
    <source>
        <dbReference type="Proteomes" id="UP000190541"/>
    </source>
</evidence>
<dbReference type="RefSeq" id="WP_079717462.1">
    <property type="nucleotide sequence ID" value="NZ_FUYS01000006.1"/>
</dbReference>
<dbReference type="EMBL" id="FUYS01000006">
    <property type="protein sequence ID" value="SKB70633.1"/>
    <property type="molecule type" value="Genomic_DNA"/>
</dbReference>
<dbReference type="InterPro" id="IPR012341">
    <property type="entry name" value="6hp_glycosidase-like_sf"/>
</dbReference>